<reference evidence="2" key="1">
    <citation type="submission" date="2021-06" db="EMBL/GenBank/DDBJ databases">
        <title>Comparative genomics, transcriptomics and evolutionary studies reveal genomic signatures of adaptation to plant cell wall in hemibiotrophic fungi.</title>
        <authorList>
            <consortium name="DOE Joint Genome Institute"/>
            <person name="Baroncelli R."/>
            <person name="Diaz J.F."/>
            <person name="Benocci T."/>
            <person name="Peng M."/>
            <person name="Battaglia E."/>
            <person name="Haridas S."/>
            <person name="Andreopoulos W."/>
            <person name="Labutti K."/>
            <person name="Pangilinan J."/>
            <person name="Floch G.L."/>
            <person name="Makela M.R."/>
            <person name="Henrissat B."/>
            <person name="Grigoriev I.V."/>
            <person name="Crouch J.A."/>
            <person name="De Vries R.P."/>
            <person name="Sukno S.A."/>
            <person name="Thon M.R."/>
        </authorList>
    </citation>
    <scope>NUCLEOTIDE SEQUENCE</scope>
    <source>
        <strain evidence="2">MAFF235873</strain>
    </source>
</reference>
<protein>
    <submittedName>
        <fullName evidence="2">Uncharacterized protein</fullName>
    </submittedName>
</protein>
<evidence type="ECO:0000313" key="2">
    <source>
        <dbReference type="EMBL" id="KAK2021738.1"/>
    </source>
</evidence>
<proteinExistence type="predicted"/>
<feature type="compositionally biased region" description="Basic residues" evidence="1">
    <location>
        <begin position="130"/>
        <end position="148"/>
    </location>
</feature>
<sequence length="219" mass="24279">MVCCGMGSSICKRGCASTRRQRDARVVRYVLCPVRFTGVAVSVNRSRLRTIPTYLPSLLQEVSKPTGVCSSDEQRGRKEISEEKLKIKDKIKKTKPKTKKMKQRNAKGNKQSAEGKKDQNRNIRSLEVSHRRRWTSMRAASRRIRRRPPPCPKPQVSRAPALGPALETGPTVNLSLTSTSSRSVCLSVCLSGCCWCCVGVGVAFKPTVTAVVWQVGLTY</sequence>
<organism evidence="2 3">
    <name type="scientific">Colletotrichum zoysiae</name>
    <dbReference type="NCBI Taxonomy" id="1216348"/>
    <lineage>
        <taxon>Eukaryota</taxon>
        <taxon>Fungi</taxon>
        <taxon>Dikarya</taxon>
        <taxon>Ascomycota</taxon>
        <taxon>Pezizomycotina</taxon>
        <taxon>Sordariomycetes</taxon>
        <taxon>Hypocreomycetidae</taxon>
        <taxon>Glomerellales</taxon>
        <taxon>Glomerellaceae</taxon>
        <taxon>Colletotrichum</taxon>
        <taxon>Colletotrichum graminicola species complex</taxon>
    </lineage>
</organism>
<dbReference type="EMBL" id="MU843083">
    <property type="protein sequence ID" value="KAK2021738.1"/>
    <property type="molecule type" value="Genomic_DNA"/>
</dbReference>
<comment type="caution">
    <text evidence="2">The sequence shown here is derived from an EMBL/GenBank/DDBJ whole genome shotgun (WGS) entry which is preliminary data.</text>
</comment>
<name>A0AAD9H3N6_9PEZI</name>
<accession>A0AAD9H3N6</accession>
<keyword evidence="3" id="KW-1185">Reference proteome</keyword>
<dbReference type="Proteomes" id="UP001232148">
    <property type="component" value="Unassembled WGS sequence"/>
</dbReference>
<evidence type="ECO:0000256" key="1">
    <source>
        <dbReference type="SAM" id="MobiDB-lite"/>
    </source>
</evidence>
<dbReference type="AlphaFoldDB" id="A0AAD9H3N6"/>
<feature type="region of interest" description="Disordered" evidence="1">
    <location>
        <begin position="90"/>
        <end position="164"/>
    </location>
</feature>
<gene>
    <name evidence="2" type="ORF">LX32DRAFT_232625</name>
</gene>
<feature type="compositionally biased region" description="Basic residues" evidence="1">
    <location>
        <begin position="90"/>
        <end position="107"/>
    </location>
</feature>
<evidence type="ECO:0000313" key="3">
    <source>
        <dbReference type="Proteomes" id="UP001232148"/>
    </source>
</evidence>